<dbReference type="NCBIfam" id="NF047510">
    <property type="entry name" value="LIC_10190_fam"/>
    <property type="match status" value="1"/>
</dbReference>
<dbReference type="Pfam" id="PF26626">
    <property type="entry name" value="DUF8201"/>
    <property type="match status" value="1"/>
</dbReference>
<reference evidence="4" key="1">
    <citation type="submission" date="2017-09" db="EMBL/GenBank/DDBJ databases">
        <authorList>
            <person name="Varghese N."/>
            <person name="Submissions S."/>
        </authorList>
    </citation>
    <scope>NUCLEOTIDE SEQUENCE [LARGE SCALE GENOMIC DNA]</scope>
    <source>
        <strain evidence="4">DSM 29961</strain>
    </source>
</reference>
<feature type="transmembrane region" description="Helical" evidence="1">
    <location>
        <begin position="100"/>
        <end position="118"/>
    </location>
</feature>
<proteinExistence type="predicted"/>
<dbReference type="InterPro" id="IPR058065">
    <property type="entry name" value="LIC_10190-like"/>
</dbReference>
<feature type="transmembrane region" description="Helical" evidence="1">
    <location>
        <begin position="400"/>
        <end position="419"/>
    </location>
</feature>
<dbReference type="OrthoDB" id="344987at2"/>
<dbReference type="InterPro" id="IPR058514">
    <property type="entry name" value="DUF8201"/>
</dbReference>
<evidence type="ECO:0000313" key="3">
    <source>
        <dbReference type="EMBL" id="SOD81189.1"/>
    </source>
</evidence>
<accession>A0A286FDX5</accession>
<keyword evidence="1" id="KW-0472">Membrane</keyword>
<feature type="transmembrane region" description="Helical" evidence="1">
    <location>
        <begin position="60"/>
        <end position="79"/>
    </location>
</feature>
<organism evidence="3 4">
    <name type="scientific">Spirosoma fluviale</name>
    <dbReference type="NCBI Taxonomy" id="1597977"/>
    <lineage>
        <taxon>Bacteria</taxon>
        <taxon>Pseudomonadati</taxon>
        <taxon>Bacteroidota</taxon>
        <taxon>Cytophagia</taxon>
        <taxon>Cytophagales</taxon>
        <taxon>Cytophagaceae</taxon>
        <taxon>Spirosoma</taxon>
    </lineage>
</organism>
<evidence type="ECO:0000259" key="2">
    <source>
        <dbReference type="Pfam" id="PF26626"/>
    </source>
</evidence>
<keyword evidence="1" id="KW-1133">Transmembrane helix</keyword>
<feature type="transmembrane region" description="Helical" evidence="1">
    <location>
        <begin position="424"/>
        <end position="442"/>
    </location>
</feature>
<evidence type="ECO:0000256" key="1">
    <source>
        <dbReference type="SAM" id="Phobius"/>
    </source>
</evidence>
<keyword evidence="1" id="KW-0812">Transmembrane</keyword>
<feature type="transmembrane region" description="Helical" evidence="1">
    <location>
        <begin position="34"/>
        <end position="54"/>
    </location>
</feature>
<protein>
    <recommendedName>
        <fullName evidence="2">DUF8201 domain-containing protein</fullName>
    </recommendedName>
</protein>
<dbReference type="Proteomes" id="UP000219452">
    <property type="component" value="Unassembled WGS sequence"/>
</dbReference>
<feature type="domain" description="DUF8201" evidence="2">
    <location>
        <begin position="1"/>
        <end position="431"/>
    </location>
</feature>
<keyword evidence="4" id="KW-1185">Reference proteome</keyword>
<feature type="transmembrane region" description="Helical" evidence="1">
    <location>
        <begin position="448"/>
        <end position="466"/>
    </location>
</feature>
<sequence>MIAQLTSILFVTFCSSTVGALLKRYARWKASYFLDFLIGFAICNGVLTLISIFFAIDTKVVISFSCSIMLVAVFNARWLNNYIREAVCNIIAQINTNKTTAFFATIICIICFFKSLYAPSLHADAGLYHIQSIKWIIEYPTINGLANLNPFFGYNFNIFSWFAATSFKDFYGQNIYSINITLTLYFIVWLLQKITTSQENKKYLLASCYVLIFERFVFHYFPHLSTTTVNISIFIILIVAFESILCLKKYKDNIYFALILLVFSVTIRVSAAPALLLVVGILAINYKDLFERKYVISLLSCGVIMTGWIIKNVLMTGWLLYPFPYIDIFPFNWKVPKINVVGLKEGLKIYAQGNWKNSQSDWISSWLNHQNIIDLLLLASLPVLLLLFLLKIRAQKQFKGYYELVAIIACLGGVLFMMFNVPTLVYSVGFILALVLIVTDYIGNTKILYKYLFYGFSLVVIANFLTKEWFHPWHFMKHADERVILPYSIANEKPIRFNSFMIDNRVKCYYPKGTQQCLDCELPCSMEEINNRLHLRGKTIGQGFYLSAN</sequence>
<dbReference type="RefSeq" id="WP_097125314.1">
    <property type="nucleotide sequence ID" value="NZ_OCNH01000001.1"/>
</dbReference>
<feature type="transmembrane region" description="Helical" evidence="1">
    <location>
        <begin position="375"/>
        <end position="394"/>
    </location>
</feature>
<gene>
    <name evidence="3" type="ORF">SAMN06269250_1704</name>
</gene>
<feature type="transmembrane region" description="Helical" evidence="1">
    <location>
        <begin position="227"/>
        <end position="247"/>
    </location>
</feature>
<evidence type="ECO:0000313" key="4">
    <source>
        <dbReference type="Proteomes" id="UP000219452"/>
    </source>
</evidence>
<feature type="transmembrane region" description="Helical" evidence="1">
    <location>
        <begin position="254"/>
        <end position="282"/>
    </location>
</feature>
<feature type="transmembrane region" description="Helical" evidence="1">
    <location>
        <begin position="294"/>
        <end position="314"/>
    </location>
</feature>
<dbReference type="AlphaFoldDB" id="A0A286FDX5"/>
<feature type="transmembrane region" description="Helical" evidence="1">
    <location>
        <begin position="170"/>
        <end position="191"/>
    </location>
</feature>
<name>A0A286FDX5_9BACT</name>
<dbReference type="EMBL" id="OCNH01000001">
    <property type="protein sequence ID" value="SOD81189.1"/>
    <property type="molecule type" value="Genomic_DNA"/>
</dbReference>
<feature type="transmembrane region" description="Helical" evidence="1">
    <location>
        <begin position="6"/>
        <end position="22"/>
    </location>
</feature>